<name>A0A4U8UL18_STECR</name>
<organism evidence="1 2">
    <name type="scientific">Steinernema carpocapsae</name>
    <name type="common">Entomopathogenic nematode</name>
    <dbReference type="NCBI Taxonomy" id="34508"/>
    <lineage>
        <taxon>Eukaryota</taxon>
        <taxon>Metazoa</taxon>
        <taxon>Ecdysozoa</taxon>
        <taxon>Nematoda</taxon>
        <taxon>Chromadorea</taxon>
        <taxon>Rhabditida</taxon>
        <taxon>Tylenchina</taxon>
        <taxon>Panagrolaimomorpha</taxon>
        <taxon>Strongyloidoidea</taxon>
        <taxon>Steinernematidae</taxon>
        <taxon>Steinernema</taxon>
    </lineage>
</organism>
<reference evidence="1 2" key="2">
    <citation type="journal article" date="2019" name="G3 (Bethesda)">
        <title>Hybrid Assembly of the Genome of the Entomopathogenic Nematode Steinernema carpocapsae Identifies the X-Chromosome.</title>
        <authorList>
            <person name="Serra L."/>
            <person name="Macchietto M."/>
            <person name="Macias-Munoz A."/>
            <person name="McGill C.J."/>
            <person name="Rodriguez I.M."/>
            <person name="Rodriguez B."/>
            <person name="Murad R."/>
            <person name="Mortazavi A."/>
        </authorList>
    </citation>
    <scope>NUCLEOTIDE SEQUENCE [LARGE SCALE GENOMIC DNA]</scope>
    <source>
        <strain evidence="1 2">ALL</strain>
    </source>
</reference>
<keyword evidence="2" id="KW-1185">Reference proteome</keyword>
<reference evidence="1 2" key="1">
    <citation type="journal article" date="2015" name="Genome Biol.">
        <title>Comparative genomics of Steinernema reveals deeply conserved gene regulatory networks.</title>
        <authorList>
            <person name="Dillman A.R."/>
            <person name="Macchietto M."/>
            <person name="Porter C.F."/>
            <person name="Rogers A."/>
            <person name="Williams B."/>
            <person name="Antoshechkin I."/>
            <person name="Lee M.M."/>
            <person name="Goodwin Z."/>
            <person name="Lu X."/>
            <person name="Lewis E.E."/>
            <person name="Goodrich-Blair H."/>
            <person name="Stock S.P."/>
            <person name="Adams B.J."/>
            <person name="Sternberg P.W."/>
            <person name="Mortazavi A."/>
        </authorList>
    </citation>
    <scope>NUCLEOTIDE SEQUENCE [LARGE SCALE GENOMIC DNA]</scope>
    <source>
        <strain evidence="1 2">ALL</strain>
    </source>
</reference>
<proteinExistence type="predicted"/>
<dbReference type="EMBL" id="CM016762">
    <property type="protein sequence ID" value="TMS32817.1"/>
    <property type="molecule type" value="Genomic_DNA"/>
</dbReference>
<evidence type="ECO:0000313" key="2">
    <source>
        <dbReference type="Proteomes" id="UP000298663"/>
    </source>
</evidence>
<dbReference type="AlphaFoldDB" id="A0A4U8UL18"/>
<dbReference type="EMBL" id="AZBU02000001">
    <property type="protein sequence ID" value="TMS32817.1"/>
    <property type="molecule type" value="Genomic_DNA"/>
</dbReference>
<gene>
    <name evidence="1" type="ORF">L596_000618</name>
</gene>
<sequence>MDLCAIFEVLLIGDQNAKKPSFDNLCAKLQDAEDQLDTEGIKVKKQIRKLAAIVPPTAEAPKGPPRIPGPIARIEIPKFDGNVEHFSAFKNAFVNHVYNIDEYDKQTKMTLLTQHLIGEPKRAIACFFNDGENLKTHGKSSWNASETSNS</sequence>
<evidence type="ECO:0000313" key="1">
    <source>
        <dbReference type="EMBL" id="TMS32817.1"/>
    </source>
</evidence>
<dbReference type="Proteomes" id="UP000298663">
    <property type="component" value="Chromosome X"/>
</dbReference>
<accession>A0A4U8UL18</accession>
<comment type="caution">
    <text evidence="1">The sequence shown here is derived from an EMBL/GenBank/DDBJ whole genome shotgun (WGS) entry which is preliminary data.</text>
</comment>
<protein>
    <submittedName>
        <fullName evidence="1">Uncharacterized protein</fullName>
    </submittedName>
</protein>